<feature type="transmembrane region" description="Helical" evidence="8">
    <location>
        <begin position="211"/>
        <end position="228"/>
    </location>
</feature>
<evidence type="ECO:0000256" key="3">
    <source>
        <dbReference type="ARBA" id="ARBA00022676"/>
    </source>
</evidence>
<keyword evidence="11" id="KW-1185">Reference proteome</keyword>
<dbReference type="EMBL" id="SHKW01000001">
    <property type="protein sequence ID" value="RZU41172.1"/>
    <property type="molecule type" value="Genomic_DNA"/>
</dbReference>
<dbReference type="GO" id="GO:0016763">
    <property type="term" value="F:pentosyltransferase activity"/>
    <property type="evidence" value="ECO:0007669"/>
    <property type="project" value="TreeGrafter"/>
</dbReference>
<evidence type="ECO:0000256" key="2">
    <source>
        <dbReference type="ARBA" id="ARBA00022475"/>
    </source>
</evidence>
<feature type="transmembrane region" description="Helical" evidence="8">
    <location>
        <begin position="240"/>
        <end position="261"/>
    </location>
</feature>
<organism evidence="10 11">
    <name type="scientific">Edaphobacter modestus</name>
    <dbReference type="NCBI Taxonomy" id="388466"/>
    <lineage>
        <taxon>Bacteria</taxon>
        <taxon>Pseudomonadati</taxon>
        <taxon>Acidobacteriota</taxon>
        <taxon>Terriglobia</taxon>
        <taxon>Terriglobales</taxon>
        <taxon>Acidobacteriaceae</taxon>
        <taxon>Edaphobacter</taxon>
    </lineage>
</organism>
<name>A0A4Q7YTM0_9BACT</name>
<gene>
    <name evidence="10" type="ORF">BDD14_2673</name>
</gene>
<keyword evidence="2" id="KW-1003">Cell membrane</keyword>
<keyword evidence="4 10" id="KW-0808">Transferase</keyword>
<feature type="transmembrane region" description="Helical" evidence="8">
    <location>
        <begin position="396"/>
        <end position="414"/>
    </location>
</feature>
<comment type="subcellular location">
    <subcellularLocation>
        <location evidence="1">Cell membrane</location>
        <topology evidence="1">Multi-pass membrane protein</topology>
    </subcellularLocation>
</comment>
<accession>A0A4Q7YTM0</accession>
<evidence type="ECO:0000256" key="4">
    <source>
        <dbReference type="ARBA" id="ARBA00022679"/>
    </source>
</evidence>
<feature type="domain" description="Glycosyltransferase RgtA/B/C/D-like" evidence="9">
    <location>
        <begin position="112"/>
        <end position="256"/>
    </location>
</feature>
<feature type="transmembrane region" description="Helical" evidence="8">
    <location>
        <begin position="188"/>
        <end position="205"/>
    </location>
</feature>
<keyword evidence="6 8" id="KW-1133">Transmembrane helix</keyword>
<evidence type="ECO:0000313" key="10">
    <source>
        <dbReference type="EMBL" id="RZU41172.1"/>
    </source>
</evidence>
<evidence type="ECO:0000256" key="7">
    <source>
        <dbReference type="ARBA" id="ARBA00023136"/>
    </source>
</evidence>
<dbReference type="RefSeq" id="WP_165420051.1">
    <property type="nucleotide sequence ID" value="NZ_SHKW01000001.1"/>
</dbReference>
<dbReference type="Proteomes" id="UP000292958">
    <property type="component" value="Unassembled WGS sequence"/>
</dbReference>
<feature type="transmembrane region" description="Helical" evidence="8">
    <location>
        <begin position="62"/>
        <end position="79"/>
    </location>
</feature>
<evidence type="ECO:0000313" key="11">
    <source>
        <dbReference type="Proteomes" id="UP000292958"/>
    </source>
</evidence>
<proteinExistence type="predicted"/>
<reference evidence="10 11" key="1">
    <citation type="submission" date="2019-02" db="EMBL/GenBank/DDBJ databases">
        <title>Genomic Encyclopedia of Archaeal and Bacterial Type Strains, Phase II (KMG-II): from individual species to whole genera.</title>
        <authorList>
            <person name="Goeker M."/>
        </authorList>
    </citation>
    <scope>NUCLEOTIDE SEQUENCE [LARGE SCALE GENOMIC DNA]</scope>
    <source>
        <strain evidence="10 11">DSM 18101</strain>
    </source>
</reference>
<dbReference type="GO" id="GO:0005886">
    <property type="term" value="C:plasma membrane"/>
    <property type="evidence" value="ECO:0007669"/>
    <property type="project" value="UniProtKB-SubCell"/>
</dbReference>
<evidence type="ECO:0000259" key="9">
    <source>
        <dbReference type="Pfam" id="PF13231"/>
    </source>
</evidence>
<dbReference type="InterPro" id="IPR050297">
    <property type="entry name" value="LipidA_mod_glycosyltrf_83"/>
</dbReference>
<dbReference type="AlphaFoldDB" id="A0A4Q7YTM0"/>
<dbReference type="SUPFAM" id="SSF48452">
    <property type="entry name" value="TPR-like"/>
    <property type="match status" value="1"/>
</dbReference>
<feature type="transmembrane region" description="Helical" evidence="8">
    <location>
        <begin position="426"/>
        <end position="446"/>
    </location>
</feature>
<dbReference type="Pfam" id="PF13231">
    <property type="entry name" value="PMT_2"/>
    <property type="match status" value="1"/>
</dbReference>
<evidence type="ECO:0000256" key="5">
    <source>
        <dbReference type="ARBA" id="ARBA00022692"/>
    </source>
</evidence>
<dbReference type="PANTHER" id="PTHR33908">
    <property type="entry name" value="MANNOSYLTRANSFERASE YKCB-RELATED"/>
    <property type="match status" value="1"/>
</dbReference>
<dbReference type="InterPro" id="IPR038731">
    <property type="entry name" value="RgtA/B/C-like"/>
</dbReference>
<evidence type="ECO:0000256" key="1">
    <source>
        <dbReference type="ARBA" id="ARBA00004651"/>
    </source>
</evidence>
<dbReference type="InterPro" id="IPR011990">
    <property type="entry name" value="TPR-like_helical_dom_sf"/>
</dbReference>
<keyword evidence="5 8" id="KW-0812">Transmembrane</keyword>
<feature type="transmembrane region" description="Helical" evidence="8">
    <location>
        <begin position="369"/>
        <end position="390"/>
    </location>
</feature>
<evidence type="ECO:0000256" key="8">
    <source>
        <dbReference type="SAM" id="Phobius"/>
    </source>
</evidence>
<comment type="caution">
    <text evidence="10">The sequence shown here is derived from an EMBL/GenBank/DDBJ whole genome shotgun (WGS) entry which is preliminary data.</text>
</comment>
<evidence type="ECO:0000256" key="6">
    <source>
        <dbReference type="ARBA" id="ARBA00022989"/>
    </source>
</evidence>
<feature type="transmembrane region" description="Helical" evidence="8">
    <location>
        <begin position="124"/>
        <end position="152"/>
    </location>
</feature>
<feature type="transmembrane region" description="Helical" evidence="8">
    <location>
        <begin position="331"/>
        <end position="360"/>
    </location>
</feature>
<dbReference type="Gene3D" id="1.25.40.10">
    <property type="entry name" value="Tetratricopeptide repeat domain"/>
    <property type="match status" value="1"/>
</dbReference>
<dbReference type="PANTHER" id="PTHR33908:SF11">
    <property type="entry name" value="MEMBRANE PROTEIN"/>
    <property type="match status" value="1"/>
</dbReference>
<keyword evidence="3 10" id="KW-0328">Glycosyltransferase</keyword>
<feature type="transmembrane region" description="Helical" evidence="8">
    <location>
        <begin position="158"/>
        <end position="181"/>
    </location>
</feature>
<protein>
    <submittedName>
        <fullName evidence="10">Dolichyl-phosphate-mannose-protein mannosyltransferase</fullName>
    </submittedName>
</protein>
<dbReference type="GO" id="GO:0009103">
    <property type="term" value="P:lipopolysaccharide biosynthetic process"/>
    <property type="evidence" value="ECO:0007669"/>
    <property type="project" value="UniProtKB-ARBA"/>
</dbReference>
<sequence>MREQTRRGFVFGGVFLLLVVFALEVVTTVRQESLTWDEGDHIFSGYMSWKTHDYGYNPEHPPLVKMLATIPLLGLPLYVPPDQHRYFKTEAYLDGRDMLFGNGPKYSAESLTFRVRMFSGVISLVLALLVFSVAAEMFGVAAGFLALTLLVFEPNVLAHSALVTTDAAASCFFLAAIYAFYRYCRHASMARLLVAGFAAGLALTAKHSTVLLLPMLALLAGCEVAFRFNGEAREKRALRMVGALAGITVVALVVLWAFYGFRYNARPDGLRLDPSLTEYVLPLRPIEARGILFLAQWQILPESYLYGLADVRSMANGMPSYFFGKVYAHGIWYYFPAVIAIKSTIAFMALLAIAVAAIVVGRFRRWREILFLTIPPGFYLLVAMTSHLNIGARHILPVWVFLSVFVAGGAWAWIQPAVDAREWNRRWSYAVGGLLLLHIVSSVSVYPNYMAYANELWGGPSQTYKYLTDSNTDWAQQLIAVKRYTDRKGIKDCWFAYFADPFLRAEDYGIPCKPLPTPDSFAANVPRPVAVEITGPVLISAGTLNGFEYGSSVLNPYREFEKLKPDASIADGVLVFEGTFRIPLASALSHVQRSTDLLEQKRPDAALLEAREAVAIEPEAVRTQEALGNALKALERNEEARTAYTHALTVIATMEPDARETWEARIKSKIPGGPAS</sequence>
<keyword evidence="7 8" id="KW-0472">Membrane</keyword>